<evidence type="ECO:0000256" key="1">
    <source>
        <dbReference type="ARBA" id="ARBA00022737"/>
    </source>
</evidence>
<dbReference type="SUPFAM" id="SSF52047">
    <property type="entry name" value="RNI-like"/>
    <property type="match status" value="1"/>
</dbReference>
<dbReference type="Pfam" id="PF23598">
    <property type="entry name" value="LRR_14"/>
    <property type="match status" value="1"/>
</dbReference>
<dbReference type="SUPFAM" id="SSF52058">
    <property type="entry name" value="L domain-like"/>
    <property type="match status" value="1"/>
</dbReference>
<keyword evidence="4" id="KW-1185">Reference proteome</keyword>
<dbReference type="Gene3D" id="3.80.10.10">
    <property type="entry name" value="Ribonuclease Inhibitor"/>
    <property type="match status" value="2"/>
</dbReference>
<sequence length="536" mass="60565">MAKKLKYLDLSFCESLENTDFLSAFEKLEVLILQGCRRLKRIDASIEDTEGLLRLELGSSYALHLAVGADAGAERPVPRFCLGELPAEIGKLKSLRQLDLSSTPSLSALPNSIGFLENLEILAISLSGIEELPNGIGSLRKLRELRASYCEDLKWILVESMANLSSLRRLDFRYCEKLQSLPELPSGLTDLGVTCQSRKLPSLSHLAHLKKLEVHGCDNLQCIQELPSTQLKSSKCSQPTDIEESESPQSLNTPFKLEVLIVSFCESIKMMDVSQFVHLRTLDVWHSPKLLEVRGLDKLMYLESLTIESRNSIKRLDLPKFGCLKKLYVDGYDQFFDEYNTLAEIQGLDRSEYLESLDIHGCTSIGRLDLPKFGMLKKLVARHCKKLAEIQGLDSLEYLESLDISRCTSIGRLDLPKSGSMKTVNVGWCKKLAEIHGLDRLESLEILEISWCTSIERLLLPKSESLKRLEARDCKNLVEIQGLDRLEFLEELNIIGCKSLKTIPELSGTQIYRYYQITNGAYYVSCPYYTDDSDEE</sequence>
<gene>
    <name evidence="3" type="ORF">ACJRO7_021580</name>
</gene>
<feature type="domain" description="Disease resistance R13L4/SHOC-2-like LRR" evidence="2">
    <location>
        <begin position="20"/>
        <end position="329"/>
    </location>
</feature>
<protein>
    <recommendedName>
        <fullName evidence="2">Disease resistance R13L4/SHOC-2-like LRR domain-containing protein</fullName>
    </recommendedName>
</protein>
<dbReference type="Gene3D" id="3.40.1170.20">
    <property type="entry name" value="tRNA intron endonuclease, N-terminal domain"/>
    <property type="match status" value="5"/>
</dbReference>
<accession>A0ABD3KLT3</accession>
<evidence type="ECO:0000259" key="2">
    <source>
        <dbReference type="Pfam" id="PF23598"/>
    </source>
</evidence>
<keyword evidence="1" id="KW-0677">Repeat</keyword>
<dbReference type="InterPro" id="IPR055414">
    <property type="entry name" value="LRR_R13L4/SHOC2-like"/>
</dbReference>
<dbReference type="AlphaFoldDB" id="A0ABD3KLT3"/>
<comment type="caution">
    <text evidence="3">The sequence shown here is derived from an EMBL/GenBank/DDBJ whole genome shotgun (WGS) entry which is preliminary data.</text>
</comment>
<reference evidence="3 4" key="1">
    <citation type="submission" date="2024-11" db="EMBL/GenBank/DDBJ databases">
        <title>Chromosome-level genome assembly of Eucalyptus globulus Labill. provides insights into its genome evolution.</title>
        <authorList>
            <person name="Li X."/>
        </authorList>
    </citation>
    <scope>NUCLEOTIDE SEQUENCE [LARGE SCALE GENOMIC DNA]</scope>
    <source>
        <strain evidence="3">CL2024</strain>
        <tissue evidence="3">Fresh tender leaves</tissue>
    </source>
</reference>
<name>A0ABD3KLT3_EUCGL</name>
<dbReference type="EMBL" id="JBJKBG010000005">
    <property type="protein sequence ID" value="KAL3740327.1"/>
    <property type="molecule type" value="Genomic_DNA"/>
</dbReference>
<dbReference type="PANTHER" id="PTHR47186">
    <property type="entry name" value="LEUCINE-RICH REPEAT-CONTAINING PROTEIN 57"/>
    <property type="match status" value="1"/>
</dbReference>
<dbReference type="InterPro" id="IPR032675">
    <property type="entry name" value="LRR_dom_sf"/>
</dbReference>
<dbReference type="PANTHER" id="PTHR47186:SF3">
    <property type="entry name" value="OS09G0267800 PROTEIN"/>
    <property type="match status" value="1"/>
</dbReference>
<proteinExistence type="predicted"/>
<dbReference type="Proteomes" id="UP001634007">
    <property type="component" value="Unassembled WGS sequence"/>
</dbReference>
<evidence type="ECO:0000313" key="4">
    <source>
        <dbReference type="Proteomes" id="UP001634007"/>
    </source>
</evidence>
<organism evidence="3 4">
    <name type="scientific">Eucalyptus globulus</name>
    <name type="common">Tasmanian blue gum</name>
    <dbReference type="NCBI Taxonomy" id="34317"/>
    <lineage>
        <taxon>Eukaryota</taxon>
        <taxon>Viridiplantae</taxon>
        <taxon>Streptophyta</taxon>
        <taxon>Embryophyta</taxon>
        <taxon>Tracheophyta</taxon>
        <taxon>Spermatophyta</taxon>
        <taxon>Magnoliopsida</taxon>
        <taxon>eudicotyledons</taxon>
        <taxon>Gunneridae</taxon>
        <taxon>Pentapetalae</taxon>
        <taxon>rosids</taxon>
        <taxon>malvids</taxon>
        <taxon>Myrtales</taxon>
        <taxon>Myrtaceae</taxon>
        <taxon>Myrtoideae</taxon>
        <taxon>Eucalypteae</taxon>
        <taxon>Eucalyptus</taxon>
    </lineage>
</organism>
<evidence type="ECO:0000313" key="3">
    <source>
        <dbReference type="EMBL" id="KAL3740327.1"/>
    </source>
</evidence>